<organism evidence="8">
    <name type="scientific">Anthurium amnicola</name>
    <dbReference type="NCBI Taxonomy" id="1678845"/>
    <lineage>
        <taxon>Eukaryota</taxon>
        <taxon>Viridiplantae</taxon>
        <taxon>Streptophyta</taxon>
        <taxon>Embryophyta</taxon>
        <taxon>Tracheophyta</taxon>
        <taxon>Spermatophyta</taxon>
        <taxon>Magnoliopsida</taxon>
        <taxon>Liliopsida</taxon>
        <taxon>Araceae</taxon>
        <taxon>Pothoideae</taxon>
        <taxon>Potheae</taxon>
        <taxon>Anthurium</taxon>
    </lineage>
</organism>
<evidence type="ECO:0000256" key="4">
    <source>
        <dbReference type="ARBA" id="ARBA00023163"/>
    </source>
</evidence>
<sequence>MDLGEQDHFGMEKNSEDHLSYRGSTGMSADWRLGDPQPQMGLAACQGDQMGSSSSCAPVSMADSFGPRHWSRPTNSQSLAFCDAATATVPTRNPAPVPSRVEVGWNPPDPVPRGGTFLQNGAGVLPPGLSQFPADTAFIERAARFSCFSGVGFGGLVNPFGVGEPLSPYPGNTQRGLPGGQSQRKDVIVGEASQTASISADTAFNGGSPVKTVAQRDIVSTHGVGNLGQDSGEPEFSGGGREEAPNSDNTVGEPSSKGFCARKRKRGVQEMEQDHAKGNALLSVETSKENVENKQKGDQKNSVSPSVKPSGKNGKDGDAPKEDYIHVRARRGQATNSHSLAERLRREKISERMKFLQDLVPGCSKVTGKAVMLDEIINYVQSLQRQVEFLSMKLAAVNPRLDFNIEGFLSKEIFQSRTVSSSAFGFSPDMIHPQIHPVQQGLIQSGIPGIGNPSDSHRRSINAQLAAMNPYKEPANQIANAWDDELHNVIQMGFGSNAALNIADLQGLTPPGHMKPEP</sequence>
<feature type="compositionally biased region" description="Basic and acidic residues" evidence="6">
    <location>
        <begin position="1"/>
        <end position="20"/>
    </location>
</feature>
<feature type="compositionally biased region" description="Basic and acidic residues" evidence="6">
    <location>
        <begin position="267"/>
        <end position="277"/>
    </location>
</feature>
<evidence type="ECO:0000256" key="2">
    <source>
        <dbReference type="ARBA" id="ARBA00005510"/>
    </source>
</evidence>
<dbReference type="PANTHER" id="PTHR12565:SF432">
    <property type="entry name" value="OS06G0275600 PROTEIN"/>
    <property type="match status" value="1"/>
</dbReference>
<feature type="domain" description="BHLH" evidence="7">
    <location>
        <begin position="333"/>
        <end position="383"/>
    </location>
</feature>
<dbReference type="InterPro" id="IPR036638">
    <property type="entry name" value="HLH_DNA-bd_sf"/>
</dbReference>
<name>A0A1D1YGF0_9ARAE</name>
<accession>A0A1D1YGF0</accession>
<keyword evidence="3" id="KW-0805">Transcription regulation</keyword>
<comment type="similarity">
    <text evidence="2">Belongs to the bHLH protein family.</text>
</comment>
<feature type="compositionally biased region" description="Basic and acidic residues" evidence="6">
    <location>
        <begin position="286"/>
        <end position="299"/>
    </location>
</feature>
<keyword evidence="5" id="KW-0539">Nucleus</keyword>
<evidence type="ECO:0000256" key="1">
    <source>
        <dbReference type="ARBA" id="ARBA00004123"/>
    </source>
</evidence>
<gene>
    <name evidence="8" type="primary">BHLH49_7</name>
    <name evidence="8" type="ORF">g.84716</name>
</gene>
<evidence type="ECO:0000256" key="5">
    <source>
        <dbReference type="ARBA" id="ARBA00023242"/>
    </source>
</evidence>
<dbReference type="PANTHER" id="PTHR12565">
    <property type="entry name" value="STEROL REGULATORY ELEMENT-BINDING PROTEIN"/>
    <property type="match status" value="1"/>
</dbReference>
<dbReference type="Pfam" id="PF00010">
    <property type="entry name" value="HLH"/>
    <property type="match status" value="1"/>
</dbReference>
<evidence type="ECO:0000259" key="7">
    <source>
        <dbReference type="PROSITE" id="PS50888"/>
    </source>
</evidence>
<dbReference type="InterPro" id="IPR024097">
    <property type="entry name" value="bHLH_ZIP_TF"/>
</dbReference>
<dbReference type="FunFam" id="4.10.280.10:FF:000002">
    <property type="entry name" value="Basic helix-loop-helix transcription factor"/>
    <property type="match status" value="1"/>
</dbReference>
<dbReference type="GO" id="GO:0046983">
    <property type="term" value="F:protein dimerization activity"/>
    <property type="evidence" value="ECO:0007669"/>
    <property type="project" value="InterPro"/>
</dbReference>
<dbReference type="EMBL" id="GDJX01014223">
    <property type="protein sequence ID" value="JAT53713.1"/>
    <property type="molecule type" value="Transcribed_RNA"/>
</dbReference>
<proteinExistence type="inferred from homology"/>
<comment type="subcellular location">
    <subcellularLocation>
        <location evidence="1">Nucleus</location>
    </subcellularLocation>
</comment>
<evidence type="ECO:0000313" key="8">
    <source>
        <dbReference type="EMBL" id="JAT53713.1"/>
    </source>
</evidence>
<dbReference type="AlphaFoldDB" id="A0A1D1YGF0"/>
<feature type="region of interest" description="Disordered" evidence="6">
    <location>
        <begin position="221"/>
        <end position="320"/>
    </location>
</feature>
<dbReference type="GO" id="GO:0003700">
    <property type="term" value="F:DNA-binding transcription factor activity"/>
    <property type="evidence" value="ECO:0007669"/>
    <property type="project" value="TreeGrafter"/>
</dbReference>
<feature type="region of interest" description="Disordered" evidence="6">
    <location>
        <begin position="1"/>
        <end position="23"/>
    </location>
</feature>
<evidence type="ECO:0000256" key="3">
    <source>
        <dbReference type="ARBA" id="ARBA00023015"/>
    </source>
</evidence>
<dbReference type="InterPro" id="IPR011598">
    <property type="entry name" value="bHLH_dom"/>
</dbReference>
<dbReference type="CDD" id="cd18919">
    <property type="entry name" value="bHLH_AtBPE_like"/>
    <property type="match status" value="1"/>
</dbReference>
<protein>
    <submittedName>
        <fullName evidence="8">Transcription factor bHLH49</fullName>
    </submittedName>
</protein>
<reference evidence="8" key="1">
    <citation type="submission" date="2015-07" db="EMBL/GenBank/DDBJ databases">
        <title>Transcriptome Assembly of Anthurium amnicola.</title>
        <authorList>
            <person name="Suzuki J."/>
        </authorList>
    </citation>
    <scope>NUCLEOTIDE SEQUENCE</scope>
</reference>
<dbReference type="SUPFAM" id="SSF47459">
    <property type="entry name" value="HLH, helix-loop-helix DNA-binding domain"/>
    <property type="match status" value="1"/>
</dbReference>
<dbReference type="GO" id="GO:0005634">
    <property type="term" value="C:nucleus"/>
    <property type="evidence" value="ECO:0007669"/>
    <property type="project" value="UniProtKB-SubCell"/>
</dbReference>
<keyword evidence="4" id="KW-0804">Transcription</keyword>
<dbReference type="SMART" id="SM00353">
    <property type="entry name" value="HLH"/>
    <property type="match status" value="1"/>
</dbReference>
<dbReference type="PROSITE" id="PS50888">
    <property type="entry name" value="BHLH"/>
    <property type="match status" value="1"/>
</dbReference>
<evidence type="ECO:0000256" key="6">
    <source>
        <dbReference type="SAM" id="MobiDB-lite"/>
    </source>
</evidence>
<dbReference type="Gene3D" id="4.10.280.10">
    <property type="entry name" value="Helix-loop-helix DNA-binding domain"/>
    <property type="match status" value="1"/>
</dbReference>